<proteinExistence type="predicted"/>
<dbReference type="AlphaFoldDB" id="A0A550CEZ2"/>
<evidence type="ECO:0000313" key="2">
    <source>
        <dbReference type="EMBL" id="TRM63361.1"/>
    </source>
</evidence>
<reference evidence="2 3" key="1">
    <citation type="journal article" date="2019" name="New Phytol.">
        <title>Comparative genomics reveals unique wood-decay strategies and fruiting body development in the Schizophyllaceae.</title>
        <authorList>
            <person name="Almasi E."/>
            <person name="Sahu N."/>
            <person name="Krizsan K."/>
            <person name="Balint B."/>
            <person name="Kovacs G.M."/>
            <person name="Kiss B."/>
            <person name="Cseklye J."/>
            <person name="Drula E."/>
            <person name="Henrissat B."/>
            <person name="Nagy I."/>
            <person name="Chovatia M."/>
            <person name="Adam C."/>
            <person name="LaButti K."/>
            <person name="Lipzen A."/>
            <person name="Riley R."/>
            <person name="Grigoriev I.V."/>
            <person name="Nagy L.G."/>
        </authorList>
    </citation>
    <scope>NUCLEOTIDE SEQUENCE [LARGE SCALE GENOMIC DNA]</scope>
    <source>
        <strain evidence="2 3">NL-1724</strain>
    </source>
</reference>
<name>A0A550CEZ2_9AGAR</name>
<feature type="compositionally biased region" description="Polar residues" evidence="1">
    <location>
        <begin position="82"/>
        <end position="114"/>
    </location>
</feature>
<keyword evidence="3" id="KW-1185">Reference proteome</keyword>
<accession>A0A550CEZ2</accession>
<dbReference type="Proteomes" id="UP000320762">
    <property type="component" value="Unassembled WGS sequence"/>
</dbReference>
<dbReference type="EMBL" id="VDMD01000009">
    <property type="protein sequence ID" value="TRM63361.1"/>
    <property type="molecule type" value="Genomic_DNA"/>
</dbReference>
<feature type="region of interest" description="Disordered" evidence="1">
    <location>
        <begin position="82"/>
        <end position="126"/>
    </location>
</feature>
<evidence type="ECO:0000313" key="3">
    <source>
        <dbReference type="Proteomes" id="UP000320762"/>
    </source>
</evidence>
<comment type="caution">
    <text evidence="2">The sequence shown here is derived from an EMBL/GenBank/DDBJ whole genome shotgun (WGS) entry which is preliminary data.</text>
</comment>
<evidence type="ECO:0000256" key="1">
    <source>
        <dbReference type="SAM" id="MobiDB-lite"/>
    </source>
</evidence>
<gene>
    <name evidence="2" type="ORF">BD626DRAFT_270856</name>
</gene>
<organism evidence="2 3">
    <name type="scientific">Schizophyllum amplum</name>
    <dbReference type="NCBI Taxonomy" id="97359"/>
    <lineage>
        <taxon>Eukaryota</taxon>
        <taxon>Fungi</taxon>
        <taxon>Dikarya</taxon>
        <taxon>Basidiomycota</taxon>
        <taxon>Agaricomycotina</taxon>
        <taxon>Agaricomycetes</taxon>
        <taxon>Agaricomycetidae</taxon>
        <taxon>Agaricales</taxon>
        <taxon>Schizophyllaceae</taxon>
        <taxon>Schizophyllum</taxon>
    </lineage>
</organism>
<sequence>MGKASGLKAENGILYDSDSIGAASHADNEGLSTAGAFDGLNGQGVVHNAGHVATTPDWFRRNAQLPDAGTGVSEWRNTVGEASSTHDMPTFDNTRAQPSVFSQGSEYGTGSATGSEYDMSFRNSRSSGEYDADDYQYYSHAPSDNLSSRSTSIPDLTAASRTHNTGYASYGPEYASTSGSSNASFVSQGTDYNGTHSYGSGAGLGADFGPNSGLRPGSELDANFDSGLSVEVWDSEYVNPFAPTLSPAQWQGEGSGAHDAL</sequence>
<protein>
    <submittedName>
        <fullName evidence="2">Uncharacterized protein</fullName>
    </submittedName>
</protein>